<keyword evidence="3" id="KW-0966">Cell projection</keyword>
<dbReference type="EMBL" id="CP001032">
    <property type="protein sequence ID" value="ACB73680.1"/>
    <property type="molecule type" value="Genomic_DNA"/>
</dbReference>
<dbReference type="GO" id="GO:0005198">
    <property type="term" value="F:structural molecule activity"/>
    <property type="evidence" value="ECO:0007669"/>
    <property type="project" value="InterPro"/>
</dbReference>
<proteinExistence type="predicted"/>
<feature type="domain" description="Flagellin N-terminal" evidence="2">
    <location>
        <begin position="3"/>
        <end position="136"/>
    </location>
</feature>
<dbReference type="KEGG" id="ote:Oter_0390"/>
<keyword evidence="1" id="KW-0175">Coiled coil</keyword>
<dbReference type="InterPro" id="IPR001492">
    <property type="entry name" value="Flagellin"/>
</dbReference>
<reference evidence="3 4" key="1">
    <citation type="journal article" date="2011" name="J. Bacteriol.">
        <title>Genome sequence of the verrucomicrobium Opitutus terrae PB90-1, an abundant inhabitant of rice paddy soil ecosystems.</title>
        <authorList>
            <person name="van Passel M.W."/>
            <person name="Kant R."/>
            <person name="Palva A."/>
            <person name="Copeland A."/>
            <person name="Lucas S."/>
            <person name="Lapidus A."/>
            <person name="Glavina del Rio T."/>
            <person name="Pitluck S."/>
            <person name="Goltsman E."/>
            <person name="Clum A."/>
            <person name="Sun H."/>
            <person name="Schmutz J."/>
            <person name="Larimer F.W."/>
            <person name="Land M.L."/>
            <person name="Hauser L."/>
            <person name="Kyrpides N."/>
            <person name="Mikhailova N."/>
            <person name="Richardson P.P."/>
            <person name="Janssen P.H."/>
            <person name="de Vos W.M."/>
            <person name="Smidt H."/>
        </authorList>
    </citation>
    <scope>NUCLEOTIDE SEQUENCE [LARGE SCALE GENOMIC DNA]</scope>
    <source>
        <strain evidence="4">DSM 11246 / JCM 15787 / PB90-1</strain>
    </source>
</reference>
<evidence type="ECO:0000313" key="3">
    <source>
        <dbReference type="EMBL" id="ACB73680.1"/>
    </source>
</evidence>
<dbReference type="STRING" id="452637.Oter_0390"/>
<dbReference type="PANTHER" id="PTHR42792:SF1">
    <property type="entry name" value="FLAGELLAR HOOK-ASSOCIATED PROTEIN 3"/>
    <property type="match status" value="1"/>
</dbReference>
<feature type="coiled-coil region" evidence="1">
    <location>
        <begin position="9"/>
        <end position="72"/>
    </location>
</feature>
<organism evidence="3 4">
    <name type="scientific">Opitutus terrae (strain DSM 11246 / JCM 15787 / PB90-1)</name>
    <dbReference type="NCBI Taxonomy" id="452637"/>
    <lineage>
        <taxon>Bacteria</taxon>
        <taxon>Pseudomonadati</taxon>
        <taxon>Verrucomicrobiota</taxon>
        <taxon>Opitutia</taxon>
        <taxon>Opitutales</taxon>
        <taxon>Opitutaceae</taxon>
        <taxon>Opitutus</taxon>
    </lineage>
</organism>
<evidence type="ECO:0000259" key="2">
    <source>
        <dbReference type="Pfam" id="PF00669"/>
    </source>
</evidence>
<dbReference type="Gene3D" id="1.20.1330.10">
    <property type="entry name" value="f41 fragment of flagellin, N-terminal domain"/>
    <property type="match status" value="1"/>
</dbReference>
<dbReference type="HOGENOM" id="CLU_024437_2_1_0"/>
<keyword evidence="3" id="KW-0282">Flagellum</keyword>
<protein>
    <submittedName>
        <fullName evidence="3">Flagellar hook-associated protein 3</fullName>
    </submittedName>
</protein>
<dbReference type="RefSeq" id="WP_012373218.1">
    <property type="nucleotide sequence ID" value="NC_010571.1"/>
</dbReference>
<sequence>MRIASNTASEVMLRQIQQLSANQSKLQQQVGSGRRITNPEDDPAAVGRVLTLQSEQRRLAQYEANANRALTLSQTAYSGLKGLKQISDRANELATLGTGAMSSDQMNAYAIEVSQMVEQALQHANSQSGNDYVFAGTDVSNKPFEINTTTGLVEYGGNSDGAPIQLSEATTVVATTSGSTNEDIADMLNALISLRDALASGDPDQVRATQPALQVGENTVIGAMADVGGIQTRIEAAKSQQADGATNLESRVSDESSLDLPTAIVKLTQLQTAYEAALASTTKVMNLSLLDYIR</sequence>
<dbReference type="Pfam" id="PF00669">
    <property type="entry name" value="Flagellin_N"/>
    <property type="match status" value="1"/>
</dbReference>
<dbReference type="InterPro" id="IPR001029">
    <property type="entry name" value="Flagellin_N"/>
</dbReference>
<dbReference type="eggNOG" id="COG1344">
    <property type="taxonomic scope" value="Bacteria"/>
</dbReference>
<dbReference type="Proteomes" id="UP000007013">
    <property type="component" value="Chromosome"/>
</dbReference>
<dbReference type="AlphaFoldDB" id="B1ZR13"/>
<accession>B1ZR13</accession>
<dbReference type="SUPFAM" id="SSF64518">
    <property type="entry name" value="Phase 1 flagellin"/>
    <property type="match status" value="1"/>
</dbReference>
<keyword evidence="4" id="KW-1185">Reference proteome</keyword>
<evidence type="ECO:0000313" key="4">
    <source>
        <dbReference type="Proteomes" id="UP000007013"/>
    </source>
</evidence>
<evidence type="ECO:0000256" key="1">
    <source>
        <dbReference type="SAM" id="Coils"/>
    </source>
</evidence>
<dbReference type="PANTHER" id="PTHR42792">
    <property type="entry name" value="FLAGELLIN"/>
    <property type="match status" value="1"/>
</dbReference>
<gene>
    <name evidence="3" type="ordered locus">Oter_0390</name>
</gene>
<dbReference type="GO" id="GO:0009288">
    <property type="term" value="C:bacterial-type flagellum"/>
    <property type="evidence" value="ECO:0007669"/>
    <property type="project" value="InterPro"/>
</dbReference>
<name>B1ZR13_OPITP</name>
<keyword evidence="3" id="KW-0969">Cilium</keyword>
<dbReference type="OrthoDB" id="9758307at2"/>